<dbReference type="PANTHER" id="PTHR46323:SF2">
    <property type="entry name" value="BETA-GALACTOSIDASE"/>
    <property type="match status" value="1"/>
</dbReference>
<dbReference type="InterPro" id="IPR006102">
    <property type="entry name" value="Ig-like_GH2"/>
</dbReference>
<feature type="domain" description="Glycoside hydrolase family 2 catalytic" evidence="8">
    <location>
        <begin position="442"/>
        <end position="630"/>
    </location>
</feature>
<evidence type="ECO:0000256" key="1">
    <source>
        <dbReference type="ARBA" id="ARBA00001412"/>
    </source>
</evidence>
<organism evidence="10 11">
    <name type="scientific">Oceaniferula marina</name>
    <dbReference type="NCBI Taxonomy" id="2748318"/>
    <lineage>
        <taxon>Bacteria</taxon>
        <taxon>Pseudomonadati</taxon>
        <taxon>Verrucomicrobiota</taxon>
        <taxon>Verrucomicrobiia</taxon>
        <taxon>Verrucomicrobiales</taxon>
        <taxon>Verrucomicrobiaceae</taxon>
        <taxon>Oceaniferula</taxon>
    </lineage>
</organism>
<dbReference type="PRINTS" id="PR00132">
    <property type="entry name" value="GLHYDRLASE2"/>
</dbReference>
<dbReference type="AlphaFoldDB" id="A0A851GIB7"/>
<dbReference type="Pfam" id="PF00703">
    <property type="entry name" value="Glyco_hydro_2"/>
    <property type="match status" value="1"/>
</dbReference>
<dbReference type="Gene3D" id="2.60.120.260">
    <property type="entry name" value="Galactose-binding domain-like"/>
    <property type="match status" value="1"/>
</dbReference>
<dbReference type="SUPFAM" id="SSF49303">
    <property type="entry name" value="beta-Galactosidase/glucuronidase domain"/>
    <property type="match status" value="1"/>
</dbReference>
<keyword evidence="4 10" id="KW-0378">Hydrolase</keyword>
<dbReference type="InterPro" id="IPR006101">
    <property type="entry name" value="Glyco_hydro_2"/>
</dbReference>
<dbReference type="InterPro" id="IPR036156">
    <property type="entry name" value="Beta-gal/glucu_dom_sf"/>
</dbReference>
<keyword evidence="11" id="KW-1185">Reference proteome</keyword>
<dbReference type="InterPro" id="IPR011013">
    <property type="entry name" value="Gal_mutarotase_sf_dom"/>
</dbReference>
<feature type="signal peptide" evidence="6">
    <location>
        <begin position="1"/>
        <end position="28"/>
    </location>
</feature>
<name>A0A851GIB7_9BACT</name>
<dbReference type="GO" id="GO:0030246">
    <property type="term" value="F:carbohydrate binding"/>
    <property type="evidence" value="ECO:0007669"/>
    <property type="project" value="InterPro"/>
</dbReference>
<dbReference type="SUPFAM" id="SSF74650">
    <property type="entry name" value="Galactose mutarotase-like"/>
    <property type="match status" value="1"/>
</dbReference>
<dbReference type="Gene3D" id="2.70.98.10">
    <property type="match status" value="1"/>
</dbReference>
<dbReference type="InterPro" id="IPR014718">
    <property type="entry name" value="GH-type_carb-bd"/>
</dbReference>
<dbReference type="GO" id="GO:0005990">
    <property type="term" value="P:lactose catabolic process"/>
    <property type="evidence" value="ECO:0007669"/>
    <property type="project" value="TreeGrafter"/>
</dbReference>
<dbReference type="SUPFAM" id="SSF51445">
    <property type="entry name" value="(Trans)glycosidases"/>
    <property type="match status" value="1"/>
</dbReference>
<feature type="chain" id="PRO_5032667086" description="beta-galactosidase" evidence="6">
    <location>
        <begin position="29"/>
        <end position="1107"/>
    </location>
</feature>
<dbReference type="RefSeq" id="WP_178931501.1">
    <property type="nucleotide sequence ID" value="NZ_JACBAZ010000002.1"/>
</dbReference>
<keyword evidence="6" id="KW-0732">Signal</keyword>
<gene>
    <name evidence="10" type="ORF">HW115_05000</name>
</gene>
<evidence type="ECO:0000256" key="4">
    <source>
        <dbReference type="ARBA" id="ARBA00022801"/>
    </source>
</evidence>
<proteinExistence type="inferred from homology"/>
<dbReference type="PANTHER" id="PTHR46323">
    <property type="entry name" value="BETA-GALACTOSIDASE"/>
    <property type="match status" value="1"/>
</dbReference>
<dbReference type="Proteomes" id="UP000557872">
    <property type="component" value="Unassembled WGS sequence"/>
</dbReference>
<dbReference type="Gene3D" id="2.60.40.10">
    <property type="entry name" value="Immunoglobulins"/>
    <property type="match status" value="1"/>
</dbReference>
<sequence>MNTPSFFLKTFSISSAFFWGLSAMASSADHTVAFDNLGDSKQSEHLISGSPYVWPDSVPTSVEDRNIAFAKTVSLNYGQVQADATYTAEIVLSSDQEQRQVSISVDREEVNKDITIPPNSEKTVVVNIPKAATADGQFELSIIAGAKSTNAAVSSVRILSSSSTRLTACLPDFGLDTIQYTPIPINSGPDTIWSHSLNGTWKFLPKLPTEFPNTNLNHAWSDIEVPGQWYNQGHDIPKEQATAYLHQFKVPKAWKNRLIKLRFDAVFSDCEVYINGKSAGQHTGGFTPFELDITEATVQGLNTLALRVTSWSLADQMASASKYACHNLGGISRDVTLFSVPQVHLKDLFIRTDFDDQFQNATLGLDLDMSGSGKASLHLVDQDAKTIHKQAYSLQAGSNTLNIPVQQPEHWTPETPNLYTLKVTVDGATSSHPVGFREITTTKTQILVNGKPVTIRGINRHEAHPLRGRSLPKGLWEKDVFLFRDANVNLIRTCHYPPALHLGTASDQLGMWLEIEGPFCWENGPNNPSHRDLTVRQLAEMVKAWRNHPSVLYWSIANESSWGQNFIMASKVMRELDPTRPQTFNWMSQRLNIADEAQCELGNIHYPGFNGKPTAEKYTKRPLLFGEYAHLNAYNRRELITDPGLRDQWGYPLAEMWETMWNTSNITGGAIWSGIDDTFFIGDNLTLGYGAWGPLDPWRRPKPEYWHMKKVYSPVHVINRHHPKVTKNTLSIQIENRGDFLNFNQLEFNWQHGSQGGSLKPNIAPRDSGVITVTPPLGIRKGTPITLNVNHPLGYMIDRYVFPTTPKKEATTSVTHAAGKPIKSTTTSENITVTQEDASYTINRKTGSLSAKYGNHPVIQSGPFLLMTPLNNEGNTQMKGETKVFAPFHEIGSDGQSGTPTLQSTDTGVTIRVPMTYKEAEGAYTYTFRPGKQVSLSYDFTLKTNINPRQTGISFNLPSAFNELAWQRHGQWTYYPEDHIGRLNGTAKRHNAQAIDSIEIGPRQRPITSWSQDNNALGSNDFRSTKHHIRLARLSSSAASLRVVADQDGTHIQAMALENSTKASILGYSNAGCERFLRRLTGKNDQHLKAGKRLTGTIQFSVERNKP</sequence>
<evidence type="ECO:0000256" key="6">
    <source>
        <dbReference type="SAM" id="SignalP"/>
    </source>
</evidence>
<dbReference type="GO" id="GO:0009341">
    <property type="term" value="C:beta-galactosidase complex"/>
    <property type="evidence" value="ECO:0007669"/>
    <property type="project" value="InterPro"/>
</dbReference>
<feature type="domain" description="Glycosyl hydrolases family 2 sugar binding" evidence="9">
    <location>
        <begin position="223"/>
        <end position="341"/>
    </location>
</feature>
<dbReference type="GO" id="GO:0004565">
    <property type="term" value="F:beta-galactosidase activity"/>
    <property type="evidence" value="ECO:0007669"/>
    <property type="project" value="UniProtKB-EC"/>
</dbReference>
<dbReference type="InterPro" id="IPR050347">
    <property type="entry name" value="Bact_Beta-galactosidase"/>
</dbReference>
<dbReference type="EMBL" id="JACBAZ010000002">
    <property type="protein sequence ID" value="NWK54955.1"/>
    <property type="molecule type" value="Genomic_DNA"/>
</dbReference>
<comment type="catalytic activity">
    <reaction evidence="1">
        <text>Hydrolysis of terminal non-reducing beta-D-galactose residues in beta-D-galactosides.</text>
        <dbReference type="EC" id="3.2.1.23"/>
    </reaction>
</comment>
<evidence type="ECO:0000259" key="9">
    <source>
        <dbReference type="Pfam" id="PF02837"/>
    </source>
</evidence>
<dbReference type="Pfam" id="PF02837">
    <property type="entry name" value="Glyco_hydro_2_N"/>
    <property type="match status" value="1"/>
</dbReference>
<evidence type="ECO:0000259" key="7">
    <source>
        <dbReference type="Pfam" id="PF00703"/>
    </source>
</evidence>
<keyword evidence="5" id="KW-0326">Glycosidase</keyword>
<dbReference type="InterPro" id="IPR008979">
    <property type="entry name" value="Galactose-bd-like_sf"/>
</dbReference>
<dbReference type="InterPro" id="IPR017853">
    <property type="entry name" value="GH"/>
</dbReference>
<dbReference type="Pfam" id="PF02836">
    <property type="entry name" value="Glyco_hydro_2_C"/>
    <property type="match status" value="1"/>
</dbReference>
<dbReference type="InterPro" id="IPR013783">
    <property type="entry name" value="Ig-like_fold"/>
</dbReference>
<dbReference type="Gene3D" id="3.20.20.80">
    <property type="entry name" value="Glycosidases"/>
    <property type="match status" value="1"/>
</dbReference>
<evidence type="ECO:0000313" key="11">
    <source>
        <dbReference type="Proteomes" id="UP000557872"/>
    </source>
</evidence>
<evidence type="ECO:0000259" key="8">
    <source>
        <dbReference type="Pfam" id="PF02836"/>
    </source>
</evidence>
<feature type="domain" description="Glycoside hydrolase family 2 immunoglobulin-like beta-sandwich" evidence="7">
    <location>
        <begin position="343"/>
        <end position="437"/>
    </location>
</feature>
<comment type="caution">
    <text evidence="10">The sequence shown here is derived from an EMBL/GenBank/DDBJ whole genome shotgun (WGS) entry which is preliminary data.</text>
</comment>
<dbReference type="EC" id="3.2.1.23" evidence="3"/>
<accession>A0A851GIB7</accession>
<dbReference type="SUPFAM" id="SSF49785">
    <property type="entry name" value="Galactose-binding domain-like"/>
    <property type="match status" value="1"/>
</dbReference>
<evidence type="ECO:0000256" key="5">
    <source>
        <dbReference type="ARBA" id="ARBA00023295"/>
    </source>
</evidence>
<comment type="similarity">
    <text evidence="2">Belongs to the glycosyl hydrolase 2 family.</text>
</comment>
<dbReference type="InterPro" id="IPR006103">
    <property type="entry name" value="Glyco_hydro_2_cat"/>
</dbReference>
<evidence type="ECO:0000256" key="2">
    <source>
        <dbReference type="ARBA" id="ARBA00007401"/>
    </source>
</evidence>
<dbReference type="InterPro" id="IPR006104">
    <property type="entry name" value="Glyco_hydro_2_N"/>
</dbReference>
<evidence type="ECO:0000313" key="10">
    <source>
        <dbReference type="EMBL" id="NWK54955.1"/>
    </source>
</evidence>
<reference evidence="10 11" key="1">
    <citation type="submission" date="2020-07" db="EMBL/GenBank/DDBJ databases">
        <title>Roseicoccus Jingziensis gen. nov., sp. nov., isolated from coastal seawater.</title>
        <authorList>
            <person name="Feng X."/>
        </authorList>
    </citation>
    <scope>NUCLEOTIDE SEQUENCE [LARGE SCALE GENOMIC DNA]</scope>
    <source>
        <strain evidence="10 11">N1E253</strain>
    </source>
</reference>
<protein>
    <recommendedName>
        <fullName evidence="3">beta-galactosidase</fullName>
        <ecNumber evidence="3">3.2.1.23</ecNumber>
    </recommendedName>
</protein>
<evidence type="ECO:0000256" key="3">
    <source>
        <dbReference type="ARBA" id="ARBA00012756"/>
    </source>
</evidence>